<keyword evidence="2" id="KW-0812">Transmembrane</keyword>
<evidence type="ECO:0000313" key="4">
    <source>
        <dbReference type="Proteomes" id="UP001597229"/>
    </source>
</evidence>
<comment type="caution">
    <text evidence="3">The sequence shown here is derived from an EMBL/GenBank/DDBJ whole genome shotgun (WGS) entry which is preliminary data.</text>
</comment>
<evidence type="ECO:0000256" key="1">
    <source>
        <dbReference type="SAM" id="MobiDB-lite"/>
    </source>
</evidence>
<dbReference type="Proteomes" id="UP001597229">
    <property type="component" value="Unassembled WGS sequence"/>
</dbReference>
<name>A0ABW3W168_9ACTN</name>
<evidence type="ECO:0000313" key="3">
    <source>
        <dbReference type="EMBL" id="MFD1248195.1"/>
    </source>
</evidence>
<accession>A0ABW3W168</accession>
<dbReference type="EMBL" id="JBHTLX010000014">
    <property type="protein sequence ID" value="MFD1248195.1"/>
    <property type="molecule type" value="Genomic_DNA"/>
</dbReference>
<protein>
    <submittedName>
        <fullName evidence="3">Uncharacterized protein</fullName>
    </submittedName>
</protein>
<keyword evidence="2" id="KW-1133">Transmembrane helix</keyword>
<keyword evidence="4" id="KW-1185">Reference proteome</keyword>
<reference evidence="4" key="1">
    <citation type="journal article" date="2019" name="Int. J. Syst. Evol. Microbiol.">
        <title>The Global Catalogue of Microorganisms (GCM) 10K type strain sequencing project: providing services to taxonomists for standard genome sequencing and annotation.</title>
        <authorList>
            <consortium name="The Broad Institute Genomics Platform"/>
            <consortium name="The Broad Institute Genome Sequencing Center for Infectious Disease"/>
            <person name="Wu L."/>
            <person name="Ma J."/>
        </authorList>
    </citation>
    <scope>NUCLEOTIDE SEQUENCE [LARGE SCALE GENOMIC DNA]</scope>
    <source>
        <strain evidence="4">CCUG 52478</strain>
    </source>
</reference>
<keyword evidence="2" id="KW-0472">Membrane</keyword>
<feature type="region of interest" description="Disordered" evidence="1">
    <location>
        <begin position="124"/>
        <end position="158"/>
    </location>
</feature>
<proteinExistence type="predicted"/>
<organism evidence="3 4">
    <name type="scientific">Nocardioides ginsengisoli</name>
    <dbReference type="NCBI Taxonomy" id="363868"/>
    <lineage>
        <taxon>Bacteria</taxon>
        <taxon>Bacillati</taxon>
        <taxon>Actinomycetota</taxon>
        <taxon>Actinomycetes</taxon>
        <taxon>Propionibacteriales</taxon>
        <taxon>Nocardioidaceae</taxon>
        <taxon>Nocardioides</taxon>
    </lineage>
</organism>
<gene>
    <name evidence="3" type="ORF">ACFQ3F_10380</name>
</gene>
<evidence type="ECO:0000256" key="2">
    <source>
        <dbReference type="SAM" id="Phobius"/>
    </source>
</evidence>
<sequence length="258" mass="27784">MSEDDEAARRLLPVADAVAASHAEGRLHGTASSAPDEVRWLGTQLSHAGSAGRPGWLAPLHELAMRPDPAERPTAAEFADYLRARVAPPSPPLRPRRSPALLVLAGAAVVTVFGVVGAALLFTGGGNEAPAETPSRAEPTADTEDDEPTATRSAEPVTARRLERFARDYVTTASSDAERGFRLLTRDYQGRSPRYREVWTAIQDPEILSLDSDPATLTVRYTYRYRLPGGARRTEEVTLQLVQRGGRLLIAGATARPG</sequence>
<feature type="transmembrane region" description="Helical" evidence="2">
    <location>
        <begin position="100"/>
        <end position="122"/>
    </location>
</feature>
<dbReference type="RefSeq" id="WP_367920683.1">
    <property type="nucleotide sequence ID" value="NZ_BAABAC010000035.1"/>
</dbReference>